<comment type="caution">
    <text evidence="2">The sequence shown here is derived from an EMBL/GenBank/DDBJ whole genome shotgun (WGS) entry which is preliminary data.</text>
</comment>
<dbReference type="Gene3D" id="3.30.70.270">
    <property type="match status" value="1"/>
</dbReference>
<feature type="domain" description="Reverse transcriptase" evidence="1">
    <location>
        <begin position="167"/>
        <end position="267"/>
    </location>
</feature>
<dbReference type="GO" id="GO:0003964">
    <property type="term" value="F:RNA-directed DNA polymerase activity"/>
    <property type="evidence" value="ECO:0007669"/>
    <property type="project" value="UniProtKB-KW"/>
</dbReference>
<evidence type="ECO:0000259" key="1">
    <source>
        <dbReference type="Pfam" id="PF00078"/>
    </source>
</evidence>
<reference evidence="2" key="1">
    <citation type="journal article" date="2022" name="Int. J. Mol. Sci.">
        <title>Draft Genome of Tanacetum Coccineum: Genomic Comparison of Closely Related Tanacetum-Family Plants.</title>
        <authorList>
            <person name="Yamashiro T."/>
            <person name="Shiraishi A."/>
            <person name="Nakayama K."/>
            <person name="Satake H."/>
        </authorList>
    </citation>
    <scope>NUCLEOTIDE SEQUENCE</scope>
</reference>
<sequence>MDEEEFILIIFGRPFLTTAQAIIDVYEGKLMGRHNRTRQKMSRSKGRRSIEPPKLELKELSEHLEYAFLQENNQLLVVISSALSATEKTRLLEVLRNHKGVITWSIVDIKGIDSSFCTHKILMEDEFKPSVQPQRRVNPNIKEVVVLKKGGMTVKNEKNELIPQRIVTGWRVFIDYRKLNDATRKDHFPLPFIDQILEKLVGHEYYCLLDGFSRYFQILIAPKDLEKTTFTCPYGTFAYKRMPFGLCNAPTTFQRCMTAIFHELIEDSMEVEFQRISLTGFRSCTSRSHYRSVSKQTTRHLPRACFDVAKEGFPSSLLNTKEYSL</sequence>
<gene>
    <name evidence="2" type="ORF">Tco_0843649</name>
</gene>
<protein>
    <submittedName>
        <fullName evidence="2">Reverse transcriptase domain-containing protein</fullName>
    </submittedName>
</protein>
<proteinExistence type="predicted"/>
<keyword evidence="3" id="KW-1185">Reference proteome</keyword>
<keyword evidence="2" id="KW-0548">Nucleotidyltransferase</keyword>
<dbReference type="PANTHER" id="PTHR24559:SF429">
    <property type="entry name" value="RNA-DIRECTED DNA POLYMERASE HOMOLOG"/>
    <property type="match status" value="1"/>
</dbReference>
<dbReference type="InterPro" id="IPR043128">
    <property type="entry name" value="Rev_trsase/Diguanyl_cyclase"/>
</dbReference>
<dbReference type="CDD" id="cd01647">
    <property type="entry name" value="RT_LTR"/>
    <property type="match status" value="1"/>
</dbReference>
<keyword evidence="2" id="KW-0695">RNA-directed DNA polymerase</keyword>
<dbReference type="EMBL" id="BQNB010012889">
    <property type="protein sequence ID" value="GJT09187.1"/>
    <property type="molecule type" value="Genomic_DNA"/>
</dbReference>
<accession>A0ABQ5B5H2</accession>
<dbReference type="Proteomes" id="UP001151760">
    <property type="component" value="Unassembled WGS sequence"/>
</dbReference>
<dbReference type="InterPro" id="IPR053134">
    <property type="entry name" value="RNA-dir_DNA_polymerase"/>
</dbReference>
<keyword evidence="2" id="KW-0808">Transferase</keyword>
<dbReference type="Pfam" id="PF00078">
    <property type="entry name" value="RVT_1"/>
    <property type="match status" value="1"/>
</dbReference>
<evidence type="ECO:0000313" key="2">
    <source>
        <dbReference type="EMBL" id="GJT09187.1"/>
    </source>
</evidence>
<dbReference type="Gene3D" id="3.10.10.10">
    <property type="entry name" value="HIV Type 1 Reverse Transcriptase, subunit A, domain 1"/>
    <property type="match status" value="1"/>
</dbReference>
<dbReference type="SUPFAM" id="SSF56672">
    <property type="entry name" value="DNA/RNA polymerases"/>
    <property type="match status" value="1"/>
</dbReference>
<reference evidence="2" key="2">
    <citation type="submission" date="2022-01" db="EMBL/GenBank/DDBJ databases">
        <authorList>
            <person name="Yamashiro T."/>
            <person name="Shiraishi A."/>
            <person name="Satake H."/>
            <person name="Nakayama K."/>
        </authorList>
    </citation>
    <scope>NUCLEOTIDE SEQUENCE</scope>
</reference>
<dbReference type="InterPro" id="IPR043502">
    <property type="entry name" value="DNA/RNA_pol_sf"/>
</dbReference>
<dbReference type="InterPro" id="IPR000477">
    <property type="entry name" value="RT_dom"/>
</dbReference>
<organism evidence="2 3">
    <name type="scientific">Tanacetum coccineum</name>
    <dbReference type="NCBI Taxonomy" id="301880"/>
    <lineage>
        <taxon>Eukaryota</taxon>
        <taxon>Viridiplantae</taxon>
        <taxon>Streptophyta</taxon>
        <taxon>Embryophyta</taxon>
        <taxon>Tracheophyta</taxon>
        <taxon>Spermatophyta</taxon>
        <taxon>Magnoliopsida</taxon>
        <taxon>eudicotyledons</taxon>
        <taxon>Gunneridae</taxon>
        <taxon>Pentapetalae</taxon>
        <taxon>asterids</taxon>
        <taxon>campanulids</taxon>
        <taxon>Asterales</taxon>
        <taxon>Asteraceae</taxon>
        <taxon>Asteroideae</taxon>
        <taxon>Anthemideae</taxon>
        <taxon>Anthemidinae</taxon>
        <taxon>Tanacetum</taxon>
    </lineage>
</organism>
<name>A0ABQ5B5H2_9ASTR</name>
<dbReference type="PANTHER" id="PTHR24559">
    <property type="entry name" value="TRANSPOSON TY3-I GAG-POL POLYPROTEIN"/>
    <property type="match status" value="1"/>
</dbReference>
<evidence type="ECO:0000313" key="3">
    <source>
        <dbReference type="Proteomes" id="UP001151760"/>
    </source>
</evidence>